<dbReference type="AlphaFoldDB" id="A0A318ZCM6"/>
<dbReference type="GeneID" id="37078676"/>
<name>A0A318ZCM6_9EURO</name>
<dbReference type="InterPro" id="IPR013094">
    <property type="entry name" value="AB_hydrolase_3"/>
</dbReference>
<dbReference type="Pfam" id="PF00326">
    <property type="entry name" value="Peptidase_S9"/>
    <property type="match status" value="1"/>
</dbReference>
<dbReference type="InterPro" id="IPR050300">
    <property type="entry name" value="GDXG_lipolytic_enzyme"/>
</dbReference>
<dbReference type="GO" id="GO:0006508">
    <property type="term" value="P:proteolysis"/>
    <property type="evidence" value="ECO:0007669"/>
    <property type="project" value="InterPro"/>
</dbReference>
<dbReference type="OrthoDB" id="19653at2759"/>
<dbReference type="EMBL" id="KZ821238">
    <property type="protein sequence ID" value="PYH44307.1"/>
    <property type="molecule type" value="Genomic_DNA"/>
</dbReference>
<proteinExistence type="predicted"/>
<evidence type="ECO:0000256" key="1">
    <source>
        <dbReference type="ARBA" id="ARBA00022801"/>
    </source>
</evidence>
<dbReference type="Gene3D" id="3.40.50.1820">
    <property type="entry name" value="alpha/beta hydrolase"/>
    <property type="match status" value="1"/>
</dbReference>
<organism evidence="4 5">
    <name type="scientific">Aspergillus saccharolyticus JOP 1030-1</name>
    <dbReference type="NCBI Taxonomy" id="1450539"/>
    <lineage>
        <taxon>Eukaryota</taxon>
        <taxon>Fungi</taxon>
        <taxon>Dikarya</taxon>
        <taxon>Ascomycota</taxon>
        <taxon>Pezizomycotina</taxon>
        <taxon>Eurotiomycetes</taxon>
        <taxon>Eurotiomycetidae</taxon>
        <taxon>Eurotiales</taxon>
        <taxon>Aspergillaceae</taxon>
        <taxon>Aspergillus</taxon>
        <taxon>Aspergillus subgen. Circumdati</taxon>
    </lineage>
</organism>
<reference evidence="4 5" key="1">
    <citation type="submission" date="2016-12" db="EMBL/GenBank/DDBJ databases">
        <title>The genomes of Aspergillus section Nigri reveals drivers in fungal speciation.</title>
        <authorList>
            <consortium name="DOE Joint Genome Institute"/>
            <person name="Vesth T.C."/>
            <person name="Nybo J."/>
            <person name="Theobald S."/>
            <person name="Brandl J."/>
            <person name="Frisvad J.C."/>
            <person name="Nielsen K.F."/>
            <person name="Lyhne E.K."/>
            <person name="Kogle M.E."/>
            <person name="Kuo A."/>
            <person name="Riley R."/>
            <person name="Clum A."/>
            <person name="Nolan M."/>
            <person name="Lipzen A."/>
            <person name="Salamov A."/>
            <person name="Henrissat B."/>
            <person name="Wiebenga A."/>
            <person name="De Vries R.P."/>
            <person name="Grigoriev I.V."/>
            <person name="Mortensen U.H."/>
            <person name="Andersen M.R."/>
            <person name="Baker S.E."/>
        </authorList>
    </citation>
    <scope>NUCLEOTIDE SEQUENCE [LARGE SCALE GENOMIC DNA]</scope>
    <source>
        <strain evidence="4 5">JOP 1030-1</strain>
    </source>
</reference>
<evidence type="ECO:0000313" key="5">
    <source>
        <dbReference type="Proteomes" id="UP000248349"/>
    </source>
</evidence>
<dbReference type="SUPFAM" id="SSF53474">
    <property type="entry name" value="alpha/beta-Hydrolases"/>
    <property type="match status" value="1"/>
</dbReference>
<dbReference type="Pfam" id="PF07859">
    <property type="entry name" value="Abhydrolase_3"/>
    <property type="match status" value="1"/>
</dbReference>
<evidence type="ECO:0000259" key="3">
    <source>
        <dbReference type="Pfam" id="PF07859"/>
    </source>
</evidence>
<keyword evidence="5" id="KW-1185">Reference proteome</keyword>
<accession>A0A318ZCM6</accession>
<evidence type="ECO:0000313" key="4">
    <source>
        <dbReference type="EMBL" id="PYH44307.1"/>
    </source>
</evidence>
<dbReference type="RefSeq" id="XP_025430289.1">
    <property type="nucleotide sequence ID" value="XM_025577447.1"/>
</dbReference>
<dbReference type="InterPro" id="IPR029058">
    <property type="entry name" value="AB_hydrolase_fold"/>
</dbReference>
<gene>
    <name evidence="4" type="ORF">BP01DRAFT_383799</name>
</gene>
<dbReference type="InterPro" id="IPR001375">
    <property type="entry name" value="Peptidase_S9_cat"/>
</dbReference>
<dbReference type="PANTHER" id="PTHR48081:SF3">
    <property type="entry name" value="ALPHA_BETA HYDROLASE FOLD-3 DOMAIN-CONTAINING PROTEIN"/>
    <property type="match status" value="1"/>
</dbReference>
<keyword evidence="1 4" id="KW-0378">Hydrolase</keyword>
<protein>
    <submittedName>
        <fullName evidence="4">Alpha/beta-hydrolase</fullName>
    </submittedName>
</protein>
<evidence type="ECO:0000259" key="2">
    <source>
        <dbReference type="Pfam" id="PF00326"/>
    </source>
</evidence>
<dbReference type="STRING" id="1450539.A0A318ZCM6"/>
<dbReference type="PANTHER" id="PTHR48081">
    <property type="entry name" value="AB HYDROLASE SUPERFAMILY PROTEIN C4A8.06C"/>
    <property type="match status" value="1"/>
</dbReference>
<dbReference type="GO" id="GO:0008236">
    <property type="term" value="F:serine-type peptidase activity"/>
    <property type="evidence" value="ECO:0007669"/>
    <property type="project" value="InterPro"/>
</dbReference>
<sequence length="369" mass="40348">MAAAETYTKHTHVYKTHHATDIHLDVIVSSGNKELSRTAKPVLLWFHGGYLVTGSRNAIPGWLLHYALSHSWTVVSADYRVLPESTALATREDVIAAYEWVAGGSLSRLHPGCNADLDQIILGGASAGGWCALVTALHFSTRPSDHDQQTDERTLPPRPRALWLLYPWIDLGSSKWAQSVTLPSAAPVDPATRQSLLAAIPRQIARGETSVGEDFPASEAELRTRKRLPLLYAMLEGGAFLDYLTGVSGFSERVVQVGLDRAVDGDSRLRALFPLSWGSFTSAFPATCLVHGTADREVPCGESERLVAKLRRRGLEVQYFPVQGADHVFDLELPWSLQDAGEGHQPSATLVRALRALQGFLKEVNGVDR</sequence>
<dbReference type="Proteomes" id="UP000248349">
    <property type="component" value="Unassembled WGS sequence"/>
</dbReference>
<feature type="domain" description="Peptidase S9 prolyl oligopeptidase catalytic" evidence="2">
    <location>
        <begin position="285"/>
        <end position="329"/>
    </location>
</feature>
<feature type="domain" description="Alpha/beta hydrolase fold-3" evidence="3">
    <location>
        <begin position="43"/>
        <end position="178"/>
    </location>
</feature>